<protein>
    <submittedName>
        <fullName evidence="1">Uncharacterized protein</fullName>
    </submittedName>
</protein>
<sequence>MKDWVPILSLLVALISVFFGPLISARTAKRAMLGPMRQKWINDLRGLLSEISGSCLHYWQTGYEDRTEEEYKRITDLTHQVIFHLNPNEDEHNKLIDVIRRLEGSLSKGKEADDEFFEAYNKLLDQGRKVLKTEWEVVKNA</sequence>
<comment type="caution">
    <text evidence="1">The sequence shown here is derived from an EMBL/GenBank/DDBJ whole genome shotgun (WGS) entry which is preliminary data.</text>
</comment>
<organism evidence="1 2">
    <name type="scientific">Methylomonas rivi</name>
    <dbReference type="NCBI Taxonomy" id="2952226"/>
    <lineage>
        <taxon>Bacteria</taxon>
        <taxon>Pseudomonadati</taxon>
        <taxon>Pseudomonadota</taxon>
        <taxon>Gammaproteobacteria</taxon>
        <taxon>Methylococcales</taxon>
        <taxon>Methylococcaceae</taxon>
        <taxon>Methylomonas</taxon>
    </lineage>
</organism>
<accession>A0ABT1U475</accession>
<evidence type="ECO:0000313" key="2">
    <source>
        <dbReference type="Proteomes" id="UP001524586"/>
    </source>
</evidence>
<dbReference type="RefSeq" id="WP_256614740.1">
    <property type="nucleotide sequence ID" value="NZ_JANIBK010000029.1"/>
</dbReference>
<name>A0ABT1U475_9GAMM</name>
<dbReference type="EMBL" id="JANIBK010000029">
    <property type="protein sequence ID" value="MCQ8128358.1"/>
    <property type="molecule type" value="Genomic_DNA"/>
</dbReference>
<keyword evidence="2" id="KW-1185">Reference proteome</keyword>
<reference evidence="1 2" key="1">
    <citation type="submission" date="2022-07" db="EMBL/GenBank/DDBJ databases">
        <title>Methylomonas rivi sp. nov., Methylomonas rosea sp. nov., Methylomonas aureus sp. nov. and Methylomonas subterranea sp. nov., four novel methanotrophs isolated from a freshwater creek and the deep terrestrial subsurface.</title>
        <authorList>
            <person name="Abin C."/>
            <person name="Sankaranarayanan K."/>
            <person name="Garner C."/>
            <person name="Sindelar R."/>
            <person name="Kotary K."/>
            <person name="Garner R."/>
            <person name="Barclay S."/>
            <person name="Lawson P."/>
            <person name="Krumholz L."/>
        </authorList>
    </citation>
    <scope>NUCLEOTIDE SEQUENCE [LARGE SCALE GENOMIC DNA]</scope>
    <source>
        <strain evidence="1 2">WSC-6</strain>
    </source>
</reference>
<gene>
    <name evidence="1" type="ORF">NP596_07800</name>
</gene>
<proteinExistence type="predicted"/>
<dbReference type="Proteomes" id="UP001524586">
    <property type="component" value="Unassembled WGS sequence"/>
</dbReference>
<evidence type="ECO:0000313" key="1">
    <source>
        <dbReference type="EMBL" id="MCQ8128358.1"/>
    </source>
</evidence>